<evidence type="ECO:0000313" key="3">
    <source>
        <dbReference type="EMBL" id="CAG8448403.1"/>
    </source>
</evidence>
<keyword evidence="4" id="KW-1185">Reference proteome</keyword>
<name>A0A9N8VHD8_FUNMO</name>
<feature type="domain" description="Domain of unknown function at the cortex 1" evidence="2">
    <location>
        <begin position="8"/>
        <end position="251"/>
    </location>
</feature>
<dbReference type="Proteomes" id="UP000789375">
    <property type="component" value="Unassembled WGS sequence"/>
</dbReference>
<dbReference type="PANTHER" id="PTHR34826:SF2">
    <property type="entry name" value="UPF0590 PROTEIN C409.17C"/>
    <property type="match status" value="1"/>
</dbReference>
<evidence type="ECO:0000313" key="4">
    <source>
        <dbReference type="Proteomes" id="UP000789375"/>
    </source>
</evidence>
<reference evidence="3" key="1">
    <citation type="submission" date="2021-06" db="EMBL/GenBank/DDBJ databases">
        <authorList>
            <person name="Kallberg Y."/>
            <person name="Tangrot J."/>
            <person name="Rosling A."/>
        </authorList>
    </citation>
    <scope>NUCLEOTIDE SEQUENCE</scope>
    <source>
        <strain evidence="3">87-6 pot B 2015</strain>
    </source>
</reference>
<feature type="region of interest" description="Disordered" evidence="1">
    <location>
        <begin position="296"/>
        <end position="342"/>
    </location>
</feature>
<gene>
    <name evidence="3" type="ORF">FMOSSE_LOCUS1340</name>
</gene>
<evidence type="ECO:0000259" key="2">
    <source>
        <dbReference type="Pfam" id="PF08588"/>
    </source>
</evidence>
<comment type="caution">
    <text evidence="3">The sequence shown here is derived from an EMBL/GenBank/DDBJ whole genome shotgun (WGS) entry which is preliminary data.</text>
</comment>
<organism evidence="3 4">
    <name type="scientific">Funneliformis mosseae</name>
    <name type="common">Endomycorrhizal fungus</name>
    <name type="synonym">Glomus mosseae</name>
    <dbReference type="NCBI Taxonomy" id="27381"/>
    <lineage>
        <taxon>Eukaryota</taxon>
        <taxon>Fungi</taxon>
        <taxon>Fungi incertae sedis</taxon>
        <taxon>Mucoromycota</taxon>
        <taxon>Glomeromycotina</taxon>
        <taxon>Glomeromycetes</taxon>
        <taxon>Glomerales</taxon>
        <taxon>Glomeraceae</taxon>
        <taxon>Funneliformis</taxon>
    </lineage>
</organism>
<proteinExistence type="predicted"/>
<dbReference type="AlphaFoldDB" id="A0A9N8VHD8"/>
<dbReference type="Pfam" id="PF08588">
    <property type="entry name" value="Duc1"/>
    <property type="match status" value="1"/>
</dbReference>
<evidence type="ECO:0000256" key="1">
    <source>
        <dbReference type="SAM" id="MobiDB-lite"/>
    </source>
</evidence>
<feature type="compositionally biased region" description="Low complexity" evidence="1">
    <location>
        <begin position="313"/>
        <end position="322"/>
    </location>
</feature>
<dbReference type="EMBL" id="CAJVPP010000153">
    <property type="protein sequence ID" value="CAG8448403.1"/>
    <property type="molecule type" value="Genomic_DNA"/>
</dbReference>
<dbReference type="PANTHER" id="PTHR34826">
    <property type="entry name" value="UPF0590 PROTEIN C409.17C"/>
    <property type="match status" value="1"/>
</dbReference>
<protein>
    <submittedName>
        <fullName evidence="3">4695_t:CDS:1</fullName>
    </submittedName>
</protein>
<dbReference type="InterPro" id="IPR013897">
    <property type="entry name" value="Duc1"/>
</dbReference>
<accession>A0A9N8VHD8</accession>
<feature type="compositionally biased region" description="Acidic residues" evidence="1">
    <location>
        <begin position="333"/>
        <end position="342"/>
    </location>
</feature>
<sequence>MNKSKLKLNVSLGTSYDPKTHITILPNDDSNPYYINTQHFTGRICVRVRDFKGITPLGTSRIESSPYFEGNNDQYSVQVQGRFKGNNLTADDIIFGNDFDKKVNLPPGSWLGLKILQYIDSGLEADIACDKPWAYSPLAFTMNRLNVHEEPDIKDGELPPWPSVNGEHIEENVIIPRDGDKIEVLNNVSMRKKYFNSKENRKIFPIKENQVWNFDFFNAYVDFNDVAVKPVRYVCKSRDSSIVFFVVVFQLIPIEDDGVNTITKYKEEKVGESLEEHPDISDFTPKTGARWASVKSPTSFFPFNKNKENSIRPSPSSSPSPSRDVTKFNIEQNDPDDDDILD</sequence>